<dbReference type="EMBL" id="GGEC01037497">
    <property type="protein sequence ID" value="MBX17981.1"/>
    <property type="molecule type" value="Transcribed_RNA"/>
</dbReference>
<proteinExistence type="predicted"/>
<name>A0A2P2LJ37_RHIMU</name>
<protein>
    <submittedName>
        <fullName evidence="1">Uncharacterized protein MANES_07G014700</fullName>
    </submittedName>
</protein>
<dbReference type="AlphaFoldDB" id="A0A2P2LJ37"/>
<sequence length="141" mass="15823">MTSKYPFPNLSGAGAPDVTKSLILCKRQFFKFGYSARNSKVYRLRFKLVGQSPKDKWKLGHIDPNAVQERLNSWMSNAQKFLNVLTLPLVESGQIGKSDPEKMIDAQELEEIFTIDQTIGSSTKNGILSLPAIVSIEQFSR</sequence>
<organism evidence="1">
    <name type="scientific">Rhizophora mucronata</name>
    <name type="common">Asiatic mangrove</name>
    <dbReference type="NCBI Taxonomy" id="61149"/>
    <lineage>
        <taxon>Eukaryota</taxon>
        <taxon>Viridiplantae</taxon>
        <taxon>Streptophyta</taxon>
        <taxon>Embryophyta</taxon>
        <taxon>Tracheophyta</taxon>
        <taxon>Spermatophyta</taxon>
        <taxon>Magnoliopsida</taxon>
        <taxon>eudicotyledons</taxon>
        <taxon>Gunneridae</taxon>
        <taxon>Pentapetalae</taxon>
        <taxon>rosids</taxon>
        <taxon>fabids</taxon>
        <taxon>Malpighiales</taxon>
        <taxon>Rhizophoraceae</taxon>
        <taxon>Rhizophora</taxon>
    </lineage>
</organism>
<reference evidence="1" key="1">
    <citation type="submission" date="2018-02" db="EMBL/GenBank/DDBJ databases">
        <title>Rhizophora mucronata_Transcriptome.</title>
        <authorList>
            <person name="Meera S.P."/>
            <person name="Sreeshan A."/>
            <person name="Augustine A."/>
        </authorList>
    </citation>
    <scope>NUCLEOTIDE SEQUENCE</scope>
    <source>
        <tissue evidence="1">Leaf</tissue>
    </source>
</reference>
<accession>A0A2P2LJ37</accession>
<evidence type="ECO:0000313" key="1">
    <source>
        <dbReference type="EMBL" id="MBX17981.1"/>
    </source>
</evidence>